<organism evidence="1 2">
    <name type="scientific">Pyxidicoccus parkwayensis</name>
    <dbReference type="NCBI Taxonomy" id="2813578"/>
    <lineage>
        <taxon>Bacteria</taxon>
        <taxon>Pseudomonadati</taxon>
        <taxon>Myxococcota</taxon>
        <taxon>Myxococcia</taxon>
        <taxon>Myxococcales</taxon>
        <taxon>Cystobacterineae</taxon>
        <taxon>Myxococcaceae</taxon>
        <taxon>Pyxidicoccus</taxon>
    </lineage>
</organism>
<keyword evidence="2" id="KW-1185">Reference proteome</keyword>
<evidence type="ECO:0000313" key="2">
    <source>
        <dbReference type="Proteomes" id="UP000662747"/>
    </source>
</evidence>
<proteinExistence type="predicted"/>
<dbReference type="EMBL" id="CP071090">
    <property type="protein sequence ID" value="QSQ24884.1"/>
    <property type="molecule type" value="Genomic_DNA"/>
</dbReference>
<name>A0ABX7P357_9BACT</name>
<dbReference type="RefSeq" id="WP_206726444.1">
    <property type="nucleotide sequence ID" value="NZ_CP071090.1"/>
</dbReference>
<reference evidence="1 2" key="1">
    <citation type="submission" date="2021-02" db="EMBL/GenBank/DDBJ databases">
        <title>De Novo genome assembly of isolated myxobacteria.</title>
        <authorList>
            <person name="Stevens D.C."/>
        </authorList>
    </citation>
    <scope>NUCLEOTIDE SEQUENCE [LARGE SCALE GENOMIC DNA]</scope>
    <source>
        <strain evidence="2">SCPEA02</strain>
    </source>
</reference>
<protein>
    <submittedName>
        <fullName evidence="1">Uncharacterized protein</fullName>
    </submittedName>
</protein>
<dbReference type="Proteomes" id="UP000662747">
    <property type="component" value="Chromosome"/>
</dbReference>
<gene>
    <name evidence="1" type="ORF">JY651_08075</name>
</gene>
<sequence length="294" mass="31467">MPWEMAERAWAAYSQAYGREQSVERLAERGGYSWGEMDMFFPGWREATDAWKRLEAERDALLSKLDAVGTKVQCAAEEDAAERDNLRSQVKEMQAALELAHAGLQERDATELTLSEVRRILGAGEVESTEAAALRVAAKAGLRAAGTTSLDNGWTATRRARMTPTPDVPPLAPPCTDSAGVDWQAIRVALSAADSALSTLYEQHSACIPAEHACRVVSWVANEAAQLGAEDARARGLHALAELSDEARREGDTGAANALRSAHDRLLFRPLDVGVMAEVAGPLAAPDDSGGTAS</sequence>
<evidence type="ECO:0000313" key="1">
    <source>
        <dbReference type="EMBL" id="QSQ24884.1"/>
    </source>
</evidence>
<accession>A0ABX7P357</accession>